<dbReference type="EMBL" id="CM055756">
    <property type="protein sequence ID" value="KAJ7989334.1"/>
    <property type="molecule type" value="Genomic_DNA"/>
</dbReference>
<proteinExistence type="predicted"/>
<accession>A0ACC2FD92</accession>
<sequence>MMVFRYVIRETTTKPPRLILALSAGTRLAVGLSAWARQSVTQDQNRAQSWPCQPPNTAEVAGTIKPWPHQPSTNLGA</sequence>
<evidence type="ECO:0000313" key="1">
    <source>
        <dbReference type="EMBL" id="KAJ7989334.1"/>
    </source>
</evidence>
<keyword evidence="2" id="KW-1185">Reference proteome</keyword>
<protein>
    <submittedName>
        <fullName evidence="1">Uncharacterized protein</fullName>
    </submittedName>
</protein>
<name>A0ACC2FD92_DALPE</name>
<comment type="caution">
    <text evidence="1">The sequence shown here is derived from an EMBL/GenBank/DDBJ whole genome shotgun (WGS) entry which is preliminary data.</text>
</comment>
<reference evidence="1" key="1">
    <citation type="submission" date="2021-05" db="EMBL/GenBank/DDBJ databases">
        <authorList>
            <person name="Pan Q."/>
            <person name="Jouanno E."/>
            <person name="Zahm M."/>
            <person name="Klopp C."/>
            <person name="Cabau C."/>
            <person name="Louis A."/>
            <person name="Berthelot C."/>
            <person name="Parey E."/>
            <person name="Roest Crollius H."/>
            <person name="Montfort J."/>
            <person name="Robinson-Rechavi M."/>
            <person name="Bouchez O."/>
            <person name="Lampietro C."/>
            <person name="Lopez Roques C."/>
            <person name="Donnadieu C."/>
            <person name="Postlethwait J."/>
            <person name="Bobe J."/>
            <person name="Dillon D."/>
            <person name="Chandos A."/>
            <person name="von Hippel F."/>
            <person name="Guiguen Y."/>
        </authorList>
    </citation>
    <scope>NUCLEOTIDE SEQUENCE</scope>
    <source>
        <strain evidence="1">YG-Jan2019</strain>
    </source>
</reference>
<organism evidence="1 2">
    <name type="scientific">Dallia pectoralis</name>
    <name type="common">Alaska blackfish</name>
    <dbReference type="NCBI Taxonomy" id="75939"/>
    <lineage>
        <taxon>Eukaryota</taxon>
        <taxon>Metazoa</taxon>
        <taxon>Chordata</taxon>
        <taxon>Craniata</taxon>
        <taxon>Vertebrata</taxon>
        <taxon>Euteleostomi</taxon>
        <taxon>Actinopterygii</taxon>
        <taxon>Neopterygii</taxon>
        <taxon>Teleostei</taxon>
        <taxon>Protacanthopterygii</taxon>
        <taxon>Esociformes</taxon>
        <taxon>Umbridae</taxon>
        <taxon>Dallia</taxon>
    </lineage>
</organism>
<dbReference type="Proteomes" id="UP001157502">
    <property type="component" value="Chromosome 29"/>
</dbReference>
<gene>
    <name evidence="1" type="ORF">DPEC_G00303460</name>
</gene>
<evidence type="ECO:0000313" key="2">
    <source>
        <dbReference type="Proteomes" id="UP001157502"/>
    </source>
</evidence>